<gene>
    <name evidence="6" type="ORF">EQZ20_24625</name>
</gene>
<dbReference type="GO" id="GO:0005524">
    <property type="term" value="F:ATP binding"/>
    <property type="evidence" value="ECO:0007669"/>
    <property type="project" value="InterPro"/>
</dbReference>
<geneLocation type="plasmid" evidence="6 7">
    <name>unnamed1</name>
</geneLocation>
<accession>A0AAJ3Z3Q6</accession>
<proteinExistence type="predicted"/>
<comment type="subcellular location">
    <subcellularLocation>
        <location evidence="1">Cell membrane</location>
        <topology evidence="1">Multi-pass membrane protein</topology>
    </subcellularLocation>
</comment>
<dbReference type="EMBL" id="CP035233">
    <property type="protein sequence ID" value="QAT68061.1"/>
    <property type="molecule type" value="Genomic_DNA"/>
</dbReference>
<feature type="transmembrane region" description="Helical" evidence="5">
    <location>
        <begin position="212"/>
        <end position="233"/>
    </location>
</feature>
<reference evidence="6 7" key="1">
    <citation type="submission" date="2019-01" db="EMBL/GenBank/DDBJ databases">
        <title>Genome sequence of Bacillus glycinifermentans SRCM103574.</title>
        <authorList>
            <person name="Kong H.-J."/>
            <person name="Jeong S.-Y."/>
            <person name="Jeong D.-Y."/>
        </authorList>
    </citation>
    <scope>NUCLEOTIDE SEQUENCE [LARGE SCALE GENOMIC DNA]</scope>
    <source>
        <strain evidence="6 7">SRCM103574</strain>
        <plasmid evidence="6 7">unnamed1</plasmid>
    </source>
</reference>
<dbReference type="AlphaFoldDB" id="A0AAJ3Z3Q6"/>
<dbReference type="GO" id="GO:0005886">
    <property type="term" value="C:plasma membrane"/>
    <property type="evidence" value="ECO:0007669"/>
    <property type="project" value="UniProtKB-SubCell"/>
</dbReference>
<evidence type="ECO:0000256" key="3">
    <source>
        <dbReference type="ARBA" id="ARBA00022989"/>
    </source>
</evidence>
<evidence type="ECO:0000256" key="2">
    <source>
        <dbReference type="ARBA" id="ARBA00022692"/>
    </source>
</evidence>
<dbReference type="SUPFAM" id="SSF90123">
    <property type="entry name" value="ABC transporter transmembrane region"/>
    <property type="match status" value="1"/>
</dbReference>
<feature type="transmembrane region" description="Helical" evidence="5">
    <location>
        <begin position="239"/>
        <end position="255"/>
    </location>
</feature>
<keyword evidence="2 5" id="KW-0812">Transmembrane</keyword>
<evidence type="ECO:0000256" key="5">
    <source>
        <dbReference type="SAM" id="Phobius"/>
    </source>
</evidence>
<keyword evidence="6" id="KW-0614">Plasmid</keyword>
<evidence type="ECO:0000313" key="6">
    <source>
        <dbReference type="EMBL" id="QAT68061.1"/>
    </source>
</evidence>
<dbReference type="RefSeq" id="WP_128748512.1">
    <property type="nucleotide sequence ID" value="NZ_CP035233.1"/>
</dbReference>
<feature type="transmembrane region" description="Helical" evidence="5">
    <location>
        <begin position="56"/>
        <end position="75"/>
    </location>
</feature>
<evidence type="ECO:0000256" key="1">
    <source>
        <dbReference type="ARBA" id="ARBA00004651"/>
    </source>
</evidence>
<dbReference type="InterPro" id="IPR036640">
    <property type="entry name" value="ABC1_TM_sf"/>
</dbReference>
<feature type="transmembrane region" description="Helical" evidence="5">
    <location>
        <begin position="30"/>
        <end position="50"/>
    </location>
</feature>
<dbReference type="Gene3D" id="1.20.1560.10">
    <property type="entry name" value="ABC transporter type 1, transmembrane domain"/>
    <property type="match status" value="1"/>
</dbReference>
<name>A0AAJ3Z3Q6_9BACI</name>
<organism evidence="6 7">
    <name type="scientific">Bacillus glycinifermentans</name>
    <dbReference type="NCBI Taxonomy" id="1664069"/>
    <lineage>
        <taxon>Bacteria</taxon>
        <taxon>Bacillati</taxon>
        <taxon>Bacillota</taxon>
        <taxon>Bacilli</taxon>
        <taxon>Bacillales</taxon>
        <taxon>Bacillaceae</taxon>
        <taxon>Bacillus</taxon>
    </lineage>
</organism>
<evidence type="ECO:0000313" key="7">
    <source>
        <dbReference type="Proteomes" id="UP000288675"/>
    </source>
</evidence>
<sequence length="280" mass="32470">MLGYEKKVMTIDEINAYRKAYGNPLMKKEIFTVLVVPFVLGFSIVMILFYYWWLALIGGIVSCAYGYVVLMRNSVQREYEQKARVQRNRFINNMTQLLTNPKETVLSSLQWCAKPEVAEGEFKKDLDTLIAILMDANEAETKKAFEDLAEKYKNDFVFSLFIDSLITVSVEGRTDIERIKELSDWHNDVMEQTSILMNSKQNAVRHYKISSIYTLTVIGILTFAMGFNGYLLYYAHNPIGWISSIILLGMAAFYFNSFQNRLLDDEVTQLKGWRKSKKIR</sequence>
<dbReference type="GeneID" id="39505818"/>
<protein>
    <submittedName>
        <fullName evidence="6">Uncharacterized protein</fullName>
    </submittedName>
</protein>
<evidence type="ECO:0000256" key="4">
    <source>
        <dbReference type="ARBA" id="ARBA00023136"/>
    </source>
</evidence>
<dbReference type="Proteomes" id="UP000288675">
    <property type="component" value="Plasmid unnamed1"/>
</dbReference>
<keyword evidence="4 5" id="KW-0472">Membrane</keyword>
<keyword evidence="3 5" id="KW-1133">Transmembrane helix</keyword>